<comment type="caution">
    <text evidence="3">The sequence shown here is derived from an EMBL/GenBank/DDBJ whole genome shotgun (WGS) entry which is preliminary data.</text>
</comment>
<feature type="transmembrane region" description="Helical" evidence="2">
    <location>
        <begin position="90"/>
        <end position="111"/>
    </location>
</feature>
<name>A0ABV6B3I8_9DEIO</name>
<reference evidence="3 4" key="1">
    <citation type="submission" date="2024-09" db="EMBL/GenBank/DDBJ databases">
        <authorList>
            <person name="Sun Q."/>
            <person name="Mori K."/>
        </authorList>
    </citation>
    <scope>NUCLEOTIDE SEQUENCE [LARGE SCALE GENOMIC DNA]</scope>
    <source>
        <strain evidence="3 4">JCM 13503</strain>
    </source>
</reference>
<dbReference type="EMBL" id="JBHLYR010000060">
    <property type="protein sequence ID" value="MFB9994307.1"/>
    <property type="molecule type" value="Genomic_DNA"/>
</dbReference>
<sequence>MSRPARRPRKLKPAPVVPPPASDPAPLPIDLLTGPRGFGAQLAKSEPVLWRYWAAVVVTALLSGVAYALLVRPAANLAAELTKSAAPPLIVHITNAFGSVFLTVLTFAIMWGLGRLGAGRGQTLRGSRVAEIFSASFALLVPLYLLVIVLTLSTPASAWVPSSAALAAAGQNPRLIQVAALASAAQTSGALALGIVTFLGTAAQCALAFFALRETVGTLGRAVLGALLPLVPALLVGFIAIAPLILAR</sequence>
<keyword evidence="2" id="KW-0812">Transmembrane</keyword>
<keyword evidence="2" id="KW-0472">Membrane</keyword>
<organism evidence="3 4">
    <name type="scientific">Deinococcus oregonensis</name>
    <dbReference type="NCBI Taxonomy" id="1805970"/>
    <lineage>
        <taxon>Bacteria</taxon>
        <taxon>Thermotogati</taxon>
        <taxon>Deinococcota</taxon>
        <taxon>Deinococci</taxon>
        <taxon>Deinococcales</taxon>
        <taxon>Deinococcaceae</taxon>
        <taxon>Deinococcus</taxon>
    </lineage>
</organism>
<proteinExistence type="predicted"/>
<keyword evidence="2" id="KW-1133">Transmembrane helix</keyword>
<accession>A0ABV6B3I8</accession>
<evidence type="ECO:0000313" key="3">
    <source>
        <dbReference type="EMBL" id="MFB9994307.1"/>
    </source>
</evidence>
<feature type="region of interest" description="Disordered" evidence="1">
    <location>
        <begin position="1"/>
        <end position="22"/>
    </location>
</feature>
<evidence type="ECO:0008006" key="5">
    <source>
        <dbReference type="Google" id="ProtNLM"/>
    </source>
</evidence>
<feature type="compositionally biased region" description="Basic residues" evidence="1">
    <location>
        <begin position="1"/>
        <end position="12"/>
    </location>
</feature>
<dbReference type="RefSeq" id="WP_380014814.1">
    <property type="nucleotide sequence ID" value="NZ_JBHLYR010000060.1"/>
</dbReference>
<feature type="transmembrane region" description="Helical" evidence="2">
    <location>
        <begin position="52"/>
        <end position="70"/>
    </location>
</feature>
<protein>
    <recommendedName>
        <fullName evidence="5">Yip1 domain-containing protein</fullName>
    </recommendedName>
</protein>
<dbReference type="Proteomes" id="UP001589733">
    <property type="component" value="Unassembled WGS sequence"/>
</dbReference>
<evidence type="ECO:0000256" key="2">
    <source>
        <dbReference type="SAM" id="Phobius"/>
    </source>
</evidence>
<feature type="transmembrane region" description="Helical" evidence="2">
    <location>
        <begin position="224"/>
        <end position="246"/>
    </location>
</feature>
<feature type="transmembrane region" description="Helical" evidence="2">
    <location>
        <begin position="132"/>
        <end position="152"/>
    </location>
</feature>
<evidence type="ECO:0000256" key="1">
    <source>
        <dbReference type="SAM" id="MobiDB-lite"/>
    </source>
</evidence>
<keyword evidence="4" id="KW-1185">Reference proteome</keyword>
<gene>
    <name evidence="3" type="ORF">ACFFLM_20325</name>
</gene>
<evidence type="ECO:0000313" key="4">
    <source>
        <dbReference type="Proteomes" id="UP001589733"/>
    </source>
</evidence>
<feature type="transmembrane region" description="Helical" evidence="2">
    <location>
        <begin position="190"/>
        <end position="212"/>
    </location>
</feature>